<feature type="compositionally biased region" description="Polar residues" evidence="4">
    <location>
        <begin position="46"/>
        <end position="56"/>
    </location>
</feature>
<dbReference type="PANTHER" id="PTHR46765:SF1">
    <property type="entry name" value="P-LOOP CONTAINING NUCLEOSIDE TRIPHOSPHATE HYDROLASES SUPERFAMILY PROTEIN"/>
    <property type="match status" value="1"/>
</dbReference>
<feature type="region of interest" description="Disordered" evidence="4">
    <location>
        <begin position="23"/>
        <end position="89"/>
    </location>
</feature>
<keyword evidence="7" id="KW-1185">Reference proteome</keyword>
<evidence type="ECO:0000256" key="4">
    <source>
        <dbReference type="SAM" id="MobiDB-lite"/>
    </source>
</evidence>
<keyword evidence="2" id="KW-0539">Nucleus</keyword>
<dbReference type="OrthoDB" id="2195431at2759"/>
<evidence type="ECO:0000256" key="1">
    <source>
        <dbReference type="ARBA" id="ARBA00004123"/>
    </source>
</evidence>
<dbReference type="GO" id="GO:0005524">
    <property type="term" value="F:ATP binding"/>
    <property type="evidence" value="ECO:0007669"/>
    <property type="project" value="InterPro"/>
</dbReference>
<comment type="similarity">
    <text evidence="3">Belongs to the activator 1 small subunits family. CTF18 subfamily.</text>
</comment>
<evidence type="ECO:0000256" key="3">
    <source>
        <dbReference type="ARBA" id="ARBA00043975"/>
    </source>
</evidence>
<evidence type="ECO:0000256" key="2">
    <source>
        <dbReference type="ARBA" id="ARBA00023242"/>
    </source>
</evidence>
<dbReference type="Gene3D" id="1.10.8.60">
    <property type="match status" value="1"/>
</dbReference>
<protein>
    <recommendedName>
        <fullName evidence="5">AAA+ ATPase domain-containing protein</fullName>
    </recommendedName>
</protein>
<feature type="compositionally biased region" description="Polar residues" evidence="4">
    <location>
        <begin position="65"/>
        <end position="84"/>
    </location>
</feature>
<dbReference type="Pfam" id="PF00004">
    <property type="entry name" value="AAA"/>
    <property type="match status" value="1"/>
</dbReference>
<proteinExistence type="inferred from homology"/>
<name>A0A8S1DB36_9INSE</name>
<dbReference type="Proteomes" id="UP000494165">
    <property type="component" value="Unassembled WGS sequence"/>
</dbReference>
<dbReference type="InterPro" id="IPR003593">
    <property type="entry name" value="AAA+_ATPase"/>
</dbReference>
<dbReference type="GO" id="GO:0016887">
    <property type="term" value="F:ATP hydrolysis activity"/>
    <property type="evidence" value="ECO:0007669"/>
    <property type="project" value="InterPro"/>
</dbReference>
<feature type="domain" description="AAA+ ATPase" evidence="5">
    <location>
        <begin position="352"/>
        <end position="499"/>
    </location>
</feature>
<dbReference type="PANTHER" id="PTHR46765">
    <property type="entry name" value="P-LOOP CONTAINING NUCLEOSIDE TRIPHOSPHATE HYDROLASES SUPERFAMILY PROTEIN"/>
    <property type="match status" value="1"/>
</dbReference>
<dbReference type="InterPro" id="IPR027417">
    <property type="entry name" value="P-loop_NTPase"/>
</dbReference>
<accession>A0A8S1DB36</accession>
<sequence>MDEYPDPEEEFELMYAQEMEVMREMEEHIQEENDGESNPKRAKKSLSFTAKQSEPVNENEDAENLMNSSVTGTDDHSQINSNKTTDAEAESRLQIIREEINQSSSRKRKAEDLFGDIEDIEQEEYYDYEFGTKKEKDKTEQYEDDMKLIARIRKERQKVLALGNILSGNGKKEEPINDLGSNYISARIPQYPFVTMRNFNSEKFYLRLKSDEFFANEVSKISVKKTNLLPTSLNNIWQEAQTLLQKMKHVPSTQQEEEELLEMMEASSDTPLISEKLWVEKYQPRSYRELLSDEGTNKTVLKWLKMWDFVVFNKKMPTRENKPAPKNPDWKFGGKRPFQALDEEFDSHGRPMQKIALLCGPPGLGKTTLAHILAKHAGYNTVEVNASDDSSADSFRLVLEASTQMKSVIGDNPKPNCIILDEIDGTPVSTIDVLLKFIMDKDITKGKKKKGAKPRILRRPIICICNDPYVPALRQLKQQALIINFPPTAASRLAQRLMDVAKQEQLQTDLGTLLLLCDKTGNDIRSCLSFLHFFKTRNKVVRLTDVQSASVGQKDSQKGLFAVWHELFQIVKPKNSSDTSQRGRMHRILRIIQNYGEYEFLSQGVFENFLHMKTRETGLRSIVYGSSWFCQFDLFNALIKQQQNYALMPYLPYCFAMWHLLYASLAWPKISFPSKHIEAKNKTGQTVSTLASLMKGMEPALRSGIKANELLCDTLPLMLHIIVPNLKAVNAQLLSADEKVELQRVVNIFAGYNMSFIQERTASGEMLYRLEPNVPEMVQFPDVQRAPEMIYAVKQLVGHEVDSEKLRRISLAAGTLVQVQVQNTPSREKKSQAKAVAAVPNHLQTLSPQILRKGPLKPGLKNWLNIAKSTPTPSQIAEEMKSLPKNELKEISYVYKEGYSNAVRKPIKIADLF</sequence>
<evidence type="ECO:0000313" key="7">
    <source>
        <dbReference type="Proteomes" id="UP000494165"/>
    </source>
</evidence>
<dbReference type="EMBL" id="CADEPI010000161">
    <property type="protein sequence ID" value="CAB3378254.1"/>
    <property type="molecule type" value="Genomic_DNA"/>
</dbReference>
<reference evidence="6 7" key="1">
    <citation type="submission" date="2020-04" db="EMBL/GenBank/DDBJ databases">
        <authorList>
            <person name="Alioto T."/>
            <person name="Alioto T."/>
            <person name="Gomez Garrido J."/>
        </authorList>
    </citation>
    <scope>NUCLEOTIDE SEQUENCE [LARGE SCALE GENOMIC DNA]</scope>
</reference>
<dbReference type="InterPro" id="IPR003959">
    <property type="entry name" value="ATPase_AAA_core"/>
</dbReference>
<evidence type="ECO:0000259" key="5">
    <source>
        <dbReference type="SMART" id="SM00382"/>
    </source>
</evidence>
<comment type="caution">
    <text evidence="6">The sequence shown here is derived from an EMBL/GenBank/DDBJ whole genome shotgun (WGS) entry which is preliminary data.</text>
</comment>
<evidence type="ECO:0000313" key="6">
    <source>
        <dbReference type="EMBL" id="CAB3378254.1"/>
    </source>
</evidence>
<dbReference type="SUPFAM" id="SSF52540">
    <property type="entry name" value="P-loop containing nucleoside triphosphate hydrolases"/>
    <property type="match status" value="1"/>
</dbReference>
<dbReference type="Gene3D" id="3.40.50.300">
    <property type="entry name" value="P-loop containing nucleotide triphosphate hydrolases"/>
    <property type="match status" value="1"/>
</dbReference>
<gene>
    <name evidence="6" type="ORF">CLODIP_2_CD11252</name>
</gene>
<organism evidence="6 7">
    <name type="scientific">Cloeon dipterum</name>
    <dbReference type="NCBI Taxonomy" id="197152"/>
    <lineage>
        <taxon>Eukaryota</taxon>
        <taxon>Metazoa</taxon>
        <taxon>Ecdysozoa</taxon>
        <taxon>Arthropoda</taxon>
        <taxon>Hexapoda</taxon>
        <taxon>Insecta</taxon>
        <taxon>Pterygota</taxon>
        <taxon>Palaeoptera</taxon>
        <taxon>Ephemeroptera</taxon>
        <taxon>Pisciforma</taxon>
        <taxon>Baetidae</taxon>
        <taxon>Cloeon</taxon>
    </lineage>
</organism>
<dbReference type="SMART" id="SM00382">
    <property type="entry name" value="AAA"/>
    <property type="match status" value="1"/>
</dbReference>
<dbReference type="AlphaFoldDB" id="A0A8S1DB36"/>
<dbReference type="InterPro" id="IPR053016">
    <property type="entry name" value="CTF18-RFC_complex"/>
</dbReference>
<comment type="subcellular location">
    <subcellularLocation>
        <location evidence="1">Nucleus</location>
    </subcellularLocation>
</comment>
<dbReference type="GO" id="GO:0005634">
    <property type="term" value="C:nucleus"/>
    <property type="evidence" value="ECO:0007669"/>
    <property type="project" value="UniProtKB-SubCell"/>
</dbReference>
<dbReference type="CDD" id="cd00009">
    <property type="entry name" value="AAA"/>
    <property type="match status" value="1"/>
</dbReference>